<gene>
    <name evidence="1" type="ORF">EDS130_LOCUS34050</name>
</gene>
<dbReference type="Proteomes" id="UP000663852">
    <property type="component" value="Unassembled WGS sequence"/>
</dbReference>
<organism evidence="1 2">
    <name type="scientific">Adineta ricciae</name>
    <name type="common">Rotifer</name>
    <dbReference type="NCBI Taxonomy" id="249248"/>
    <lineage>
        <taxon>Eukaryota</taxon>
        <taxon>Metazoa</taxon>
        <taxon>Spiralia</taxon>
        <taxon>Gnathifera</taxon>
        <taxon>Rotifera</taxon>
        <taxon>Eurotatoria</taxon>
        <taxon>Bdelloidea</taxon>
        <taxon>Adinetida</taxon>
        <taxon>Adinetidae</taxon>
        <taxon>Adineta</taxon>
    </lineage>
</organism>
<protein>
    <submittedName>
        <fullName evidence="1">Uncharacterized protein</fullName>
    </submittedName>
</protein>
<evidence type="ECO:0000313" key="2">
    <source>
        <dbReference type="Proteomes" id="UP000663852"/>
    </source>
</evidence>
<dbReference type="EMBL" id="CAJNOJ010000279">
    <property type="protein sequence ID" value="CAF1365134.1"/>
    <property type="molecule type" value="Genomic_DNA"/>
</dbReference>
<name>A0A815IF68_ADIRI</name>
<proteinExistence type="predicted"/>
<accession>A0A815IF68</accession>
<dbReference type="AlphaFoldDB" id="A0A815IF68"/>
<reference evidence="1" key="1">
    <citation type="submission" date="2021-02" db="EMBL/GenBank/DDBJ databases">
        <authorList>
            <person name="Nowell W R."/>
        </authorList>
    </citation>
    <scope>NUCLEOTIDE SEQUENCE</scope>
</reference>
<dbReference type="OrthoDB" id="5974038at2759"/>
<comment type="caution">
    <text evidence="1">The sequence shown here is derived from an EMBL/GenBank/DDBJ whole genome shotgun (WGS) entry which is preliminary data.</text>
</comment>
<sequence length="166" mass="19737">MLPTSTTISRFSHQLPTYLCEQYMAPVSYLHAHRARQERKRIQSIRYRLKKSNQVLRVTDKSGIVHIGDANDYEQKAEAYREKKKAYIQLENDPLCVVFDKAVNLLNDLRSKKHILAWQFDKMMPKRENAQLAYLYFVPKPHKLIFQCSFFPTSLNYVSIHRKEHH</sequence>
<evidence type="ECO:0000313" key="1">
    <source>
        <dbReference type="EMBL" id="CAF1365134.1"/>
    </source>
</evidence>